<dbReference type="GO" id="GO:0005634">
    <property type="term" value="C:nucleus"/>
    <property type="evidence" value="ECO:0007669"/>
    <property type="project" value="TreeGrafter"/>
</dbReference>
<feature type="region of interest" description="Disordered" evidence="1">
    <location>
        <begin position="132"/>
        <end position="161"/>
    </location>
</feature>
<proteinExistence type="predicted"/>
<dbReference type="PANTHER" id="PTHR14614:SF162">
    <property type="entry name" value="EXPRESSED PROTEIN"/>
    <property type="match status" value="1"/>
</dbReference>
<organism evidence="2 3">
    <name type="scientific">Rhizoctonia solani</name>
    <dbReference type="NCBI Taxonomy" id="456999"/>
    <lineage>
        <taxon>Eukaryota</taxon>
        <taxon>Fungi</taxon>
        <taxon>Dikarya</taxon>
        <taxon>Basidiomycota</taxon>
        <taxon>Agaricomycotina</taxon>
        <taxon>Agaricomycetes</taxon>
        <taxon>Cantharellales</taxon>
        <taxon>Ceratobasidiaceae</taxon>
        <taxon>Rhizoctonia</taxon>
    </lineage>
</organism>
<dbReference type="Gene3D" id="3.40.50.150">
    <property type="entry name" value="Vaccinia Virus protein VP39"/>
    <property type="match status" value="1"/>
</dbReference>
<gene>
    <name evidence="2" type="ORF">RDB_LOCUS152315</name>
</gene>
<evidence type="ECO:0008006" key="4">
    <source>
        <dbReference type="Google" id="ProtNLM"/>
    </source>
</evidence>
<evidence type="ECO:0000313" key="3">
    <source>
        <dbReference type="Proteomes" id="UP000663831"/>
    </source>
</evidence>
<comment type="caution">
    <text evidence="2">The sequence shown here is derived from an EMBL/GenBank/DDBJ whole genome shotgun (WGS) entry which is preliminary data.</text>
</comment>
<dbReference type="Pfam" id="PF10294">
    <property type="entry name" value="Methyltransf_16"/>
    <property type="match status" value="1"/>
</dbReference>
<evidence type="ECO:0000256" key="1">
    <source>
        <dbReference type="SAM" id="MobiDB-lite"/>
    </source>
</evidence>
<dbReference type="AlphaFoldDB" id="A0A8H3DHZ4"/>
<dbReference type="PANTHER" id="PTHR14614">
    <property type="entry name" value="HEPATOCELLULAR CARCINOMA-ASSOCIATED ANTIGEN"/>
    <property type="match status" value="1"/>
</dbReference>
<accession>A0A8H3DHZ4</accession>
<dbReference type="InterPro" id="IPR019410">
    <property type="entry name" value="Methyltransf_16"/>
</dbReference>
<name>A0A8H3DHZ4_9AGAM</name>
<evidence type="ECO:0000313" key="2">
    <source>
        <dbReference type="EMBL" id="CAE6526628.1"/>
    </source>
</evidence>
<dbReference type="Proteomes" id="UP000663831">
    <property type="component" value="Unassembled WGS sequence"/>
</dbReference>
<reference evidence="2" key="1">
    <citation type="submission" date="2021-01" db="EMBL/GenBank/DDBJ databases">
        <authorList>
            <person name="Kaushik A."/>
        </authorList>
    </citation>
    <scope>NUCLEOTIDE SEQUENCE</scope>
    <source>
        <strain evidence="2">AG3-1AP</strain>
    </source>
</reference>
<dbReference type="EMBL" id="CAJMWV010007074">
    <property type="protein sequence ID" value="CAE6526628.1"/>
    <property type="molecule type" value="Genomic_DNA"/>
</dbReference>
<dbReference type="GO" id="GO:0008757">
    <property type="term" value="F:S-adenosylmethionine-dependent methyltransferase activity"/>
    <property type="evidence" value="ECO:0007669"/>
    <property type="project" value="UniProtKB-ARBA"/>
</dbReference>
<dbReference type="GO" id="GO:0005737">
    <property type="term" value="C:cytoplasm"/>
    <property type="evidence" value="ECO:0007669"/>
    <property type="project" value="TreeGrafter"/>
</dbReference>
<sequence length="449" mass="49408">MFEYLSFLRPPPEACLLGQPVTFVPQIANDLRTEPCETQHNIYFAWKSESGALDRTGFAKLTTWRPGSGSYKPLSVALPSEARAGDAWRLCLAVDVDSKKLPQALVLDLVQNEFGRLPFPVTSLPINVLAGESAGSTGKARGNKSISNKQPKAKSKPTETNISKQEKIERFYLLPFNRETLRITEQTSFDLDKKIWDSGVAVSSWLAKLLASSDSPGRSHELIEHFRTRLRVIRDRDRAIQIVELGTGTGLVSLVLGALLAQRRSSDDRVEDSGPVMHARILATDLSSALELIDHNKAANSHLIDGNTSGFEGAEETRRTCEIELHAAELDWDSPIPSSVWPKDHSSGAQYPFDIIIMADVTYNTASFGALLDTVTGLLRGPSAPGLSAVVLLAYKSRDPAERTLWIDAQRRGIVFVLVDTVKGAQEPAVEIWLGGWERDVKSIWSDAH</sequence>
<dbReference type="InterPro" id="IPR029063">
    <property type="entry name" value="SAM-dependent_MTases_sf"/>
</dbReference>
<protein>
    <recommendedName>
        <fullName evidence="4">Methyltransferase</fullName>
    </recommendedName>
</protein>